<dbReference type="PANTHER" id="PTHR24148">
    <property type="entry name" value="ANKYRIN REPEAT DOMAIN-CONTAINING PROTEIN 39 HOMOLOG-RELATED"/>
    <property type="match status" value="1"/>
</dbReference>
<evidence type="ECO:0000313" key="3">
    <source>
        <dbReference type="Proteomes" id="UP000078559"/>
    </source>
</evidence>
<protein>
    <submittedName>
        <fullName evidence="2">Heterokaryon incompatibility protein 6, OR allele</fullName>
    </submittedName>
</protein>
<accession>A0A194VSS6</accession>
<reference evidence="2" key="1">
    <citation type="submission" date="2014-12" db="EMBL/GenBank/DDBJ databases">
        <title>Genome Sequence of Valsa Canker Pathogens Uncovers a Specific Adaption of Colonization on Woody Bark.</title>
        <authorList>
            <person name="Yin Z."/>
            <person name="Liu H."/>
            <person name="Gao X."/>
            <person name="Li Z."/>
            <person name="Song N."/>
            <person name="Ke X."/>
            <person name="Dai Q."/>
            <person name="Wu Y."/>
            <person name="Sun Y."/>
            <person name="Xu J.-R."/>
            <person name="Kang Z.K."/>
            <person name="Wang L."/>
            <person name="Huang L."/>
        </authorList>
    </citation>
    <scope>NUCLEOTIDE SEQUENCE [LARGE SCALE GENOMIC DNA]</scope>
    <source>
        <strain evidence="2">03-8</strain>
    </source>
</reference>
<gene>
    <name evidence="2" type="ORF">VM1G_03521</name>
</gene>
<sequence>MSLRPDRATAWREVLSQQATSWSSPRSLSRPYAAKWQTLGPEWPRRLLHIPTMTSVERMPGDMYRGEHRPKYNILSYTWGRWEIRDHEPENRLGISGVSWTIPAVTCFTVEEFRQVILKMGETAPFAWVDIACIDQENYPVKMDEVGRQAGIFANAHRVYVWLWSIDMSSMESSVLTVIKDSTVTADRSPGGRDSLAVLKDVTDSVERIFGDWWFSSLWTLQEGVLRQDAIFLSRDGQLLKDLVDMYRDSNRSKGLNPENVETPYYNPGSLSYLTEKAYLVYSQLTHINNRFNEPQMRPLRDMALHRLLQAGCASPPTSNPNVQYATAKHRQATNEADRIYGIMAVYGIKVGAAAPGANTSRVYSLAELENEFVSALNAHSPLLGQMFVHTQKPRPGKTWQLTQDSRFPIETLANYESHHSFDHCTISAGPSGSTAARIGGHLTPLYSLLSYWRACEGPNTQPPGGFTDLGFELDDYLSREYPSIPRPYEYLSWRGPADTFGQYLLGVVYRTSEALLEVFGRDRVSVLLLGTREGARVFHPLLYGIVLLHDEDDWNSCQRLGLCLWPTNPWNGVAIEEHQMPQWTRYDGDIH</sequence>
<name>A0A194VSS6_CYTMA</name>
<organism evidence="2 3">
    <name type="scientific">Cytospora mali</name>
    <name type="common">Apple Valsa canker fungus</name>
    <name type="synonym">Valsa mali</name>
    <dbReference type="NCBI Taxonomy" id="578113"/>
    <lineage>
        <taxon>Eukaryota</taxon>
        <taxon>Fungi</taxon>
        <taxon>Dikarya</taxon>
        <taxon>Ascomycota</taxon>
        <taxon>Pezizomycotina</taxon>
        <taxon>Sordariomycetes</taxon>
        <taxon>Sordariomycetidae</taxon>
        <taxon>Diaporthales</taxon>
        <taxon>Cytosporaceae</taxon>
        <taxon>Cytospora</taxon>
    </lineage>
</organism>
<dbReference type="InterPro" id="IPR010730">
    <property type="entry name" value="HET"/>
</dbReference>
<dbReference type="Pfam" id="PF06985">
    <property type="entry name" value="HET"/>
    <property type="match status" value="1"/>
</dbReference>
<dbReference type="EMBL" id="CM003100">
    <property type="protein sequence ID" value="KUI67251.1"/>
    <property type="molecule type" value="Genomic_DNA"/>
</dbReference>
<feature type="domain" description="Heterokaryon incompatibility" evidence="1">
    <location>
        <begin position="72"/>
        <end position="223"/>
    </location>
</feature>
<dbReference type="PANTHER" id="PTHR24148:SF64">
    <property type="entry name" value="HETEROKARYON INCOMPATIBILITY DOMAIN-CONTAINING PROTEIN"/>
    <property type="match status" value="1"/>
</dbReference>
<dbReference type="OrthoDB" id="2157530at2759"/>
<dbReference type="InterPro" id="IPR052895">
    <property type="entry name" value="HetReg/Transcr_Mod"/>
</dbReference>
<dbReference type="Proteomes" id="UP000078559">
    <property type="component" value="Chromosome 3"/>
</dbReference>
<evidence type="ECO:0000313" key="2">
    <source>
        <dbReference type="EMBL" id="KUI67251.1"/>
    </source>
</evidence>
<proteinExistence type="predicted"/>
<evidence type="ECO:0000259" key="1">
    <source>
        <dbReference type="Pfam" id="PF06985"/>
    </source>
</evidence>
<keyword evidence="3" id="KW-1185">Reference proteome</keyword>
<dbReference type="AlphaFoldDB" id="A0A194VSS6"/>